<keyword evidence="3" id="KW-0489">Methyltransferase</keyword>
<dbReference type="Pfam" id="PF13649">
    <property type="entry name" value="Methyltransf_25"/>
    <property type="match status" value="1"/>
</dbReference>
<feature type="compositionally biased region" description="Pro residues" evidence="1">
    <location>
        <begin position="9"/>
        <end position="18"/>
    </location>
</feature>
<dbReference type="GO" id="GO:0008168">
    <property type="term" value="F:methyltransferase activity"/>
    <property type="evidence" value="ECO:0007669"/>
    <property type="project" value="UniProtKB-KW"/>
</dbReference>
<gene>
    <name evidence="3" type="ORF">RQP53_24325</name>
</gene>
<proteinExistence type="predicted"/>
<evidence type="ECO:0000259" key="2">
    <source>
        <dbReference type="Pfam" id="PF13649"/>
    </source>
</evidence>
<dbReference type="SUPFAM" id="SSF53335">
    <property type="entry name" value="S-adenosyl-L-methionine-dependent methyltransferases"/>
    <property type="match status" value="1"/>
</dbReference>
<feature type="domain" description="Methyltransferase" evidence="2">
    <location>
        <begin position="69"/>
        <end position="163"/>
    </location>
</feature>
<keyword evidence="3" id="KW-0808">Transferase</keyword>
<dbReference type="Proteomes" id="UP001246372">
    <property type="component" value="Unassembled WGS sequence"/>
</dbReference>
<keyword evidence="4" id="KW-1185">Reference proteome</keyword>
<dbReference type="EMBL" id="JAVXZY010000017">
    <property type="protein sequence ID" value="MDT9002430.1"/>
    <property type="molecule type" value="Genomic_DNA"/>
</dbReference>
<dbReference type="InterPro" id="IPR029063">
    <property type="entry name" value="SAM-dependent_MTases_sf"/>
</dbReference>
<accession>A0ABU3PIP8</accession>
<dbReference type="Gene3D" id="3.40.50.150">
    <property type="entry name" value="Vaccinia Virus protein VP39"/>
    <property type="match status" value="1"/>
</dbReference>
<organism evidence="3 4">
    <name type="scientific">Roseateles aquae</name>
    <dbReference type="NCBI Taxonomy" id="3077235"/>
    <lineage>
        <taxon>Bacteria</taxon>
        <taxon>Pseudomonadati</taxon>
        <taxon>Pseudomonadota</taxon>
        <taxon>Betaproteobacteria</taxon>
        <taxon>Burkholderiales</taxon>
        <taxon>Sphaerotilaceae</taxon>
        <taxon>Roseateles</taxon>
    </lineage>
</organism>
<name>A0ABU3PIP8_9BURK</name>
<dbReference type="CDD" id="cd02440">
    <property type="entry name" value="AdoMet_MTases"/>
    <property type="match status" value="1"/>
</dbReference>
<feature type="region of interest" description="Disordered" evidence="1">
    <location>
        <begin position="1"/>
        <end position="29"/>
    </location>
</feature>
<protein>
    <submittedName>
        <fullName evidence="3">Methyltransferase domain-containing protein</fullName>
    </submittedName>
</protein>
<dbReference type="GO" id="GO:0032259">
    <property type="term" value="P:methylation"/>
    <property type="evidence" value="ECO:0007669"/>
    <property type="project" value="UniProtKB-KW"/>
</dbReference>
<dbReference type="InterPro" id="IPR041698">
    <property type="entry name" value="Methyltransf_25"/>
</dbReference>
<evidence type="ECO:0000313" key="4">
    <source>
        <dbReference type="Proteomes" id="UP001246372"/>
    </source>
</evidence>
<reference evidence="3" key="1">
    <citation type="submission" date="2023-09" db="EMBL/GenBank/DDBJ databases">
        <title>Paucibacter sp. APW11 Genome sequencing and assembly.</title>
        <authorList>
            <person name="Kim I."/>
        </authorList>
    </citation>
    <scope>NUCLEOTIDE SEQUENCE</scope>
    <source>
        <strain evidence="3">APW11</strain>
    </source>
</reference>
<dbReference type="InterPro" id="IPR050508">
    <property type="entry name" value="Methyltransf_Superfamily"/>
</dbReference>
<comment type="caution">
    <text evidence="3">The sequence shown here is derived from an EMBL/GenBank/DDBJ whole genome shotgun (WGS) entry which is preliminary data.</text>
</comment>
<sequence length="230" mass="24592">MRTSSSPGHSPPDSPPDNGPASSPDGPLQDKLQQLYSARAARYDLELAPFATLRDEAIAALQLQPGRTVLDLGCGTGLSLPALRQAVGSRGRVIGVELCPAMLVRAQQRVAEAGWRNVELQLASAEQTVLKRTADAALFFFTHDLLQQASALPALLARALKPGARVVAVGLCWAPPWQPWSNAFVLGAALYSVASLDGLAQPWRHLAAALRVSQLERRCLDAAYLLQGCR</sequence>
<dbReference type="PANTHER" id="PTHR42912">
    <property type="entry name" value="METHYLTRANSFERASE"/>
    <property type="match status" value="1"/>
</dbReference>
<evidence type="ECO:0000313" key="3">
    <source>
        <dbReference type="EMBL" id="MDT9002430.1"/>
    </source>
</evidence>
<evidence type="ECO:0000256" key="1">
    <source>
        <dbReference type="SAM" id="MobiDB-lite"/>
    </source>
</evidence>